<name>A0ABW4S7E0_9RHOB</name>
<proteinExistence type="predicted"/>
<comment type="caution">
    <text evidence="1">The sequence shown here is derived from an EMBL/GenBank/DDBJ whole genome shotgun (WGS) entry which is preliminary data.</text>
</comment>
<dbReference type="EMBL" id="JBHUGH010000009">
    <property type="protein sequence ID" value="MFD1912927.1"/>
    <property type="molecule type" value="Genomic_DNA"/>
</dbReference>
<gene>
    <name evidence="1" type="ORF">ACFSGJ_11965</name>
</gene>
<reference evidence="2" key="1">
    <citation type="journal article" date="2019" name="Int. J. Syst. Evol. Microbiol.">
        <title>The Global Catalogue of Microorganisms (GCM) 10K type strain sequencing project: providing services to taxonomists for standard genome sequencing and annotation.</title>
        <authorList>
            <consortium name="The Broad Institute Genomics Platform"/>
            <consortium name="The Broad Institute Genome Sequencing Center for Infectious Disease"/>
            <person name="Wu L."/>
            <person name="Ma J."/>
        </authorList>
    </citation>
    <scope>NUCLEOTIDE SEQUENCE [LARGE SCALE GENOMIC DNA]</scope>
    <source>
        <strain evidence="2">CGMCC 4.7242</strain>
    </source>
</reference>
<evidence type="ECO:0000313" key="2">
    <source>
        <dbReference type="Proteomes" id="UP001597353"/>
    </source>
</evidence>
<accession>A0ABW4S7E0</accession>
<sequence length="44" mass="4817">MGRLLKLVLFLLVLGFVGLVGYAYLGDLSPEQREITLPVGLNVE</sequence>
<keyword evidence="2" id="KW-1185">Reference proteome</keyword>
<organism evidence="1 2">
    <name type="scientific">Halodurantibacterium flavum</name>
    <dbReference type="NCBI Taxonomy" id="1382802"/>
    <lineage>
        <taxon>Bacteria</taxon>
        <taxon>Pseudomonadati</taxon>
        <taxon>Pseudomonadota</taxon>
        <taxon>Alphaproteobacteria</taxon>
        <taxon>Rhodobacterales</taxon>
        <taxon>Paracoccaceae</taxon>
        <taxon>Halodurantibacterium</taxon>
    </lineage>
</organism>
<dbReference type="Proteomes" id="UP001597353">
    <property type="component" value="Unassembled WGS sequence"/>
</dbReference>
<dbReference type="RefSeq" id="WP_390261920.1">
    <property type="nucleotide sequence ID" value="NZ_JBHUGH010000009.1"/>
</dbReference>
<protein>
    <submittedName>
        <fullName evidence="1">Uncharacterized protein</fullName>
    </submittedName>
</protein>
<evidence type="ECO:0000313" key="1">
    <source>
        <dbReference type="EMBL" id="MFD1912927.1"/>
    </source>
</evidence>